<dbReference type="PIRSF" id="PIRSF002825">
    <property type="entry name" value="CfbpA"/>
    <property type="match status" value="1"/>
</dbReference>
<evidence type="ECO:0000256" key="4">
    <source>
        <dbReference type="SAM" id="SignalP"/>
    </source>
</evidence>
<keyword evidence="6" id="KW-1185">Reference proteome</keyword>
<evidence type="ECO:0000256" key="3">
    <source>
        <dbReference type="PIRSR" id="PIRSR002825-1"/>
    </source>
</evidence>
<dbReference type="PANTHER" id="PTHR30006:SF15">
    <property type="entry name" value="IRON-UTILIZATION PERIPLASMIC PROTEIN"/>
    <property type="match status" value="1"/>
</dbReference>
<dbReference type="EMBL" id="MKEK01000001">
    <property type="protein sequence ID" value="OEY68736.1"/>
    <property type="molecule type" value="Genomic_DNA"/>
</dbReference>
<keyword evidence="2 4" id="KW-0732">Signal</keyword>
<proteinExistence type="inferred from homology"/>
<comment type="caution">
    <text evidence="5">The sequence shown here is derived from an EMBL/GenBank/DDBJ whole genome shotgun (WGS) entry which is preliminary data.</text>
</comment>
<reference evidence="6" key="1">
    <citation type="submission" date="2016-09" db="EMBL/GenBank/DDBJ databases">
        <authorList>
            <person name="Wan X."/>
            <person name="Hou S."/>
        </authorList>
    </citation>
    <scope>NUCLEOTIDE SEQUENCE [LARGE SCALE GENOMIC DNA]</scope>
    <source>
        <strain evidence="6">KH87</strain>
    </source>
</reference>
<organism evidence="5 6">
    <name type="scientific">Rheinheimera salexigens</name>
    <dbReference type="NCBI Taxonomy" id="1628148"/>
    <lineage>
        <taxon>Bacteria</taxon>
        <taxon>Pseudomonadati</taxon>
        <taxon>Pseudomonadota</taxon>
        <taxon>Gammaproteobacteria</taxon>
        <taxon>Chromatiales</taxon>
        <taxon>Chromatiaceae</taxon>
        <taxon>Rheinheimera</taxon>
    </lineage>
</organism>
<dbReference type="OrthoDB" id="9769567at2"/>
<evidence type="ECO:0000313" key="6">
    <source>
        <dbReference type="Proteomes" id="UP000242258"/>
    </source>
</evidence>
<keyword evidence="3" id="KW-0479">Metal-binding</keyword>
<gene>
    <name evidence="5" type="ORF">BI198_03495</name>
</gene>
<dbReference type="GO" id="GO:0030288">
    <property type="term" value="C:outer membrane-bounded periplasmic space"/>
    <property type="evidence" value="ECO:0007669"/>
    <property type="project" value="TreeGrafter"/>
</dbReference>
<dbReference type="Gene3D" id="3.40.190.10">
    <property type="entry name" value="Periplasmic binding protein-like II"/>
    <property type="match status" value="2"/>
</dbReference>
<evidence type="ECO:0000256" key="2">
    <source>
        <dbReference type="ARBA" id="ARBA00022729"/>
    </source>
</evidence>
<dbReference type="STRING" id="1628148.BI198_03495"/>
<keyword evidence="3" id="KW-0408">Iron</keyword>
<dbReference type="GO" id="GO:0046872">
    <property type="term" value="F:metal ion binding"/>
    <property type="evidence" value="ECO:0007669"/>
    <property type="project" value="UniProtKB-KW"/>
</dbReference>
<evidence type="ECO:0000313" key="5">
    <source>
        <dbReference type="EMBL" id="OEY68736.1"/>
    </source>
</evidence>
<evidence type="ECO:0000256" key="1">
    <source>
        <dbReference type="ARBA" id="ARBA00008520"/>
    </source>
</evidence>
<feature type="signal peptide" evidence="4">
    <location>
        <begin position="1"/>
        <end position="24"/>
    </location>
</feature>
<sequence>MKLVSVISLVGASVLSSFLPMANAAEVNVYSGRQEELVKPLLERFTAETGIKVNLITGKADELISRMVSEGRNSPADIIISSDVGRLYRAKQQQVLQAVQSDTLTETIPSALRDPNGYWYGLTMRARPIMYVTAKVDASELSTYADLANAKWKGRICVRSSDNIYNQSLTASFIAHDGAAATAKWAQGFVANFAQPPRGGDRDQIKAAAAGMCDIVIANTYYLAGMLADDSQKAAAEKLSVFWPNQATDGVHVNISGAGVAKYAPNKAQAVKLLEFMTTADAQRWYAEANHEYSIRADVASSDILQRFGEFKADTLQLENLGELNADAIRLMDRAGWK</sequence>
<accession>A0A1E7Q3N5</accession>
<dbReference type="RefSeq" id="WP_070048302.1">
    <property type="nucleotide sequence ID" value="NZ_CBCSDO010000001.1"/>
</dbReference>
<feature type="chain" id="PRO_5009200325" evidence="4">
    <location>
        <begin position="25"/>
        <end position="338"/>
    </location>
</feature>
<dbReference type="InterPro" id="IPR026045">
    <property type="entry name" value="Ferric-bd"/>
</dbReference>
<feature type="binding site" evidence="3">
    <location>
        <position position="221"/>
    </location>
    <ligand>
        <name>Fe cation</name>
        <dbReference type="ChEBI" id="CHEBI:24875"/>
    </ligand>
</feature>
<dbReference type="AlphaFoldDB" id="A0A1E7Q3N5"/>
<comment type="similarity">
    <text evidence="1">Belongs to the bacterial solute-binding protein 1 family.</text>
</comment>
<name>A0A1E7Q3N5_9GAMM</name>
<dbReference type="InterPro" id="IPR006059">
    <property type="entry name" value="SBP"/>
</dbReference>
<protein>
    <submittedName>
        <fullName evidence="5">Fe(3+) ABC transporter substrate-binding protein</fullName>
    </submittedName>
</protein>
<dbReference type="CDD" id="cd13542">
    <property type="entry name" value="PBP2_FutA1_ilke"/>
    <property type="match status" value="1"/>
</dbReference>
<dbReference type="Pfam" id="PF13416">
    <property type="entry name" value="SBP_bac_8"/>
    <property type="match status" value="1"/>
</dbReference>
<feature type="binding site" evidence="3">
    <location>
        <position position="222"/>
    </location>
    <ligand>
        <name>Fe cation</name>
        <dbReference type="ChEBI" id="CHEBI:24875"/>
    </ligand>
</feature>
<dbReference type="Proteomes" id="UP000242258">
    <property type="component" value="Unassembled WGS sequence"/>
</dbReference>
<dbReference type="SUPFAM" id="SSF53850">
    <property type="entry name" value="Periplasmic binding protein-like II"/>
    <property type="match status" value="1"/>
</dbReference>
<dbReference type="PANTHER" id="PTHR30006">
    <property type="entry name" value="THIAMINE-BINDING PERIPLASMIC PROTEIN-RELATED"/>
    <property type="match status" value="1"/>
</dbReference>